<comment type="caution">
    <text evidence="3">The sequence shown here is derived from an EMBL/GenBank/DDBJ whole genome shotgun (WGS) entry which is preliminary data.</text>
</comment>
<dbReference type="Pfam" id="PF03235">
    <property type="entry name" value="GmrSD_N"/>
    <property type="match status" value="1"/>
</dbReference>
<dbReference type="InterPro" id="IPR002711">
    <property type="entry name" value="HNH"/>
</dbReference>
<accession>A0A0E2LZT1</accession>
<dbReference type="RefSeq" id="WP_022669508.1">
    <property type="nucleotide sequence ID" value="NZ_AUYM01000034.1"/>
</dbReference>
<evidence type="ECO:0000313" key="4">
    <source>
        <dbReference type="Proteomes" id="UP000284716"/>
    </source>
</evidence>
<name>A0A0E2LZT1_LACPA</name>
<dbReference type="EMBL" id="LKFS01000155">
    <property type="protein sequence ID" value="RND76691.1"/>
    <property type="molecule type" value="Genomic_DNA"/>
</dbReference>
<protein>
    <recommendedName>
        <fullName evidence="5">HNH endonuclease</fullName>
    </recommendedName>
</protein>
<evidence type="ECO:0000259" key="2">
    <source>
        <dbReference type="Pfam" id="PF03235"/>
    </source>
</evidence>
<sequence length="387" mass="44167">MDTKLNHYTVSKIIDGFQYNEYEGKGLFGLAGKLTIQPEYQRNYIYADGKRDVAVIESMLKGYPLGLFYFNKVDDDNFEVLDGQQRITSIGRFVTGKFATEDANSNKNYFSGLSQDQQDLILNTDLLVYECEGTESEIKEWFKTINIAGVPLNSQELMNAVYSGPFVTVAKEEFSNSGNANVQKWSAYLKGVPNRQDYLKTALDWVSRGDIDGYMSTHRYDTDIADLKSYFNTVIDWIGAVFTDVEKEMRGLEWGQLYEKYHRNSYNPTEVQSRVRELYADPDVTKRAGIFQFVLGSEADPSLLNIRAFSDTDKKAKYAEQTNQAKAEGKSNCPTCNTDTEYQHTTKIWKLNEMAGDHITPWSKGGKTERDNLQMLCKHHNSMKSNN</sequence>
<reference evidence="3 4" key="1">
    <citation type="journal article" date="2018" name="Front. Microbiol.">
        <title>Conversion of Methionine to Cysteine in Lactobacillus paracasei Depends on the Highly Mobile cysK-ctl-cysE Gene Cluster.</title>
        <authorList>
            <person name="Wuthrich D."/>
            <person name="Irmler S."/>
            <person name="Berthoud H."/>
            <person name="Guggenbuhl B."/>
            <person name="Eugster E."/>
            <person name="Bruggmann R."/>
        </authorList>
    </citation>
    <scope>NUCLEOTIDE SEQUENCE [LARGE SCALE GENOMIC DNA]</scope>
    <source>
        <strain evidence="3 4">FAM18157</strain>
    </source>
</reference>
<organism evidence="3 4">
    <name type="scientific">Lacticaseibacillus paracasei</name>
    <name type="common">Lactobacillus paracasei</name>
    <dbReference type="NCBI Taxonomy" id="1597"/>
    <lineage>
        <taxon>Bacteria</taxon>
        <taxon>Bacillati</taxon>
        <taxon>Bacillota</taxon>
        <taxon>Bacilli</taxon>
        <taxon>Lactobacillales</taxon>
        <taxon>Lactobacillaceae</taxon>
        <taxon>Lacticaseibacillus</taxon>
    </lineage>
</organism>
<dbReference type="PANTHER" id="PTHR39639">
    <property type="entry name" value="CHROMOSOME 16, WHOLE GENOME SHOTGUN SEQUENCE"/>
    <property type="match status" value="1"/>
</dbReference>
<dbReference type="Proteomes" id="UP000284716">
    <property type="component" value="Unassembled WGS sequence"/>
</dbReference>
<dbReference type="PANTHER" id="PTHR39639:SF1">
    <property type="entry name" value="DUF262 DOMAIN-CONTAINING PROTEIN"/>
    <property type="match status" value="1"/>
</dbReference>
<dbReference type="AlphaFoldDB" id="A0A0E2LZT1"/>
<dbReference type="CDD" id="cd00085">
    <property type="entry name" value="HNHc"/>
    <property type="match status" value="1"/>
</dbReference>
<evidence type="ECO:0000259" key="1">
    <source>
        <dbReference type="Pfam" id="PF01844"/>
    </source>
</evidence>
<dbReference type="InterPro" id="IPR003615">
    <property type="entry name" value="HNH_nuc"/>
</dbReference>
<dbReference type="OrthoDB" id="9770340at2"/>
<gene>
    <name evidence="3" type="ORF">FAM18157_02962</name>
</gene>
<dbReference type="GO" id="GO:0004519">
    <property type="term" value="F:endonuclease activity"/>
    <property type="evidence" value="ECO:0007669"/>
    <property type="project" value="InterPro"/>
</dbReference>
<dbReference type="GO" id="GO:0003676">
    <property type="term" value="F:nucleic acid binding"/>
    <property type="evidence" value="ECO:0007669"/>
    <property type="project" value="InterPro"/>
</dbReference>
<evidence type="ECO:0000313" key="3">
    <source>
        <dbReference type="EMBL" id="RND76691.1"/>
    </source>
</evidence>
<proteinExistence type="predicted"/>
<feature type="domain" description="GmrSD restriction endonucleases N-terminal" evidence="2">
    <location>
        <begin position="35"/>
        <end position="162"/>
    </location>
</feature>
<dbReference type="Pfam" id="PF01844">
    <property type="entry name" value="HNH"/>
    <property type="match status" value="1"/>
</dbReference>
<dbReference type="GO" id="GO:0008270">
    <property type="term" value="F:zinc ion binding"/>
    <property type="evidence" value="ECO:0007669"/>
    <property type="project" value="InterPro"/>
</dbReference>
<dbReference type="InterPro" id="IPR004919">
    <property type="entry name" value="GmrSD_N"/>
</dbReference>
<evidence type="ECO:0008006" key="5">
    <source>
        <dbReference type="Google" id="ProtNLM"/>
    </source>
</evidence>
<dbReference type="Gene3D" id="1.10.30.50">
    <property type="match status" value="1"/>
</dbReference>
<feature type="domain" description="HNH" evidence="1">
    <location>
        <begin position="333"/>
        <end position="386"/>
    </location>
</feature>